<gene>
    <name evidence="2" type="ORF">AVEN_76181_1</name>
</gene>
<feature type="region of interest" description="Disordered" evidence="1">
    <location>
        <begin position="25"/>
        <end position="50"/>
    </location>
</feature>
<protein>
    <submittedName>
        <fullName evidence="2">Uncharacterized protein</fullName>
    </submittedName>
</protein>
<keyword evidence="3" id="KW-1185">Reference proteome</keyword>
<comment type="caution">
    <text evidence="2">The sequence shown here is derived from an EMBL/GenBank/DDBJ whole genome shotgun (WGS) entry which is preliminary data.</text>
</comment>
<evidence type="ECO:0000313" key="3">
    <source>
        <dbReference type="Proteomes" id="UP000499080"/>
    </source>
</evidence>
<name>A0A4Y2EX57_ARAVE</name>
<dbReference type="EMBL" id="BGPR01000742">
    <property type="protein sequence ID" value="GBM33810.1"/>
    <property type="molecule type" value="Genomic_DNA"/>
</dbReference>
<proteinExistence type="predicted"/>
<sequence>MIIEGRGGLVRAECRHWENAARPRTFSGARTDDSPWDQDRDNRRDCQTPPSGTAAAVAVCAAPLKAVERFPSPYHLFQHLKRFLTKQHFQVTTTCVRLPYSGITLRRRISLPRCTKIGLIVRHVLQFHGFLC</sequence>
<accession>A0A4Y2EX57</accession>
<dbReference type="Proteomes" id="UP000499080">
    <property type="component" value="Unassembled WGS sequence"/>
</dbReference>
<evidence type="ECO:0000313" key="2">
    <source>
        <dbReference type="EMBL" id="GBM33810.1"/>
    </source>
</evidence>
<reference evidence="2 3" key="1">
    <citation type="journal article" date="2019" name="Sci. Rep.">
        <title>Orb-weaving spider Araneus ventricosus genome elucidates the spidroin gene catalogue.</title>
        <authorList>
            <person name="Kono N."/>
            <person name="Nakamura H."/>
            <person name="Ohtoshi R."/>
            <person name="Moran D.A.P."/>
            <person name="Shinohara A."/>
            <person name="Yoshida Y."/>
            <person name="Fujiwara M."/>
            <person name="Mori M."/>
            <person name="Tomita M."/>
            <person name="Arakawa K."/>
        </authorList>
    </citation>
    <scope>NUCLEOTIDE SEQUENCE [LARGE SCALE GENOMIC DNA]</scope>
</reference>
<organism evidence="2 3">
    <name type="scientific">Araneus ventricosus</name>
    <name type="common">Orbweaver spider</name>
    <name type="synonym">Epeira ventricosa</name>
    <dbReference type="NCBI Taxonomy" id="182803"/>
    <lineage>
        <taxon>Eukaryota</taxon>
        <taxon>Metazoa</taxon>
        <taxon>Ecdysozoa</taxon>
        <taxon>Arthropoda</taxon>
        <taxon>Chelicerata</taxon>
        <taxon>Arachnida</taxon>
        <taxon>Araneae</taxon>
        <taxon>Araneomorphae</taxon>
        <taxon>Entelegynae</taxon>
        <taxon>Araneoidea</taxon>
        <taxon>Araneidae</taxon>
        <taxon>Araneus</taxon>
    </lineage>
</organism>
<evidence type="ECO:0000256" key="1">
    <source>
        <dbReference type="SAM" id="MobiDB-lite"/>
    </source>
</evidence>
<dbReference type="AlphaFoldDB" id="A0A4Y2EX57"/>
<feature type="compositionally biased region" description="Basic and acidic residues" evidence="1">
    <location>
        <begin position="30"/>
        <end position="46"/>
    </location>
</feature>